<reference evidence="4" key="2">
    <citation type="submission" date="2011-02" db="EMBL/GenBank/DDBJ databases">
        <authorList>
            <person name="MacLean D."/>
        </authorList>
    </citation>
    <scope>NUCLEOTIDE SEQUENCE</scope>
</reference>
<dbReference type="InterPro" id="IPR036322">
    <property type="entry name" value="WD40_repeat_dom_sf"/>
</dbReference>
<keyword evidence="2" id="KW-0677">Repeat</keyword>
<dbReference type="PANTHER" id="PTHR45296">
    <property type="entry name" value="TRANSDUCIN/WD40 REPEAT-LIKE SUPERFAMILY PROTEIN"/>
    <property type="match status" value="1"/>
</dbReference>
<name>F0WF12_9STRA</name>
<proteinExistence type="predicted"/>
<dbReference type="PROSITE" id="PS00678">
    <property type="entry name" value="WD_REPEATS_1"/>
    <property type="match status" value="1"/>
</dbReference>
<dbReference type="HOGENOM" id="CLU_057939_1_0_1"/>
<evidence type="ECO:0000313" key="5">
    <source>
        <dbReference type="EMBL" id="CCA24394.1"/>
    </source>
</evidence>
<keyword evidence="1 3" id="KW-0853">WD repeat</keyword>
<reference evidence="4" key="1">
    <citation type="journal article" date="2011" name="PLoS Biol.">
        <title>Gene gain and loss during evolution of obligate parasitism in the white rust pathogen of Arabidopsis thaliana.</title>
        <authorList>
            <person name="Kemen E."/>
            <person name="Gardiner A."/>
            <person name="Schultz-Larsen T."/>
            <person name="Kemen A.C."/>
            <person name="Balmuth A.L."/>
            <person name="Robert-Seilaniantz A."/>
            <person name="Bailey K."/>
            <person name="Holub E."/>
            <person name="Studholme D.J."/>
            <person name="Maclean D."/>
            <person name="Jones J.D."/>
        </authorList>
    </citation>
    <scope>NUCLEOTIDE SEQUENCE</scope>
</reference>
<dbReference type="EMBL" id="FR824282">
    <property type="protein sequence ID" value="CCA24394.1"/>
    <property type="molecule type" value="Genomic_DNA"/>
</dbReference>
<organism evidence="4">
    <name type="scientific">Albugo laibachii Nc14</name>
    <dbReference type="NCBI Taxonomy" id="890382"/>
    <lineage>
        <taxon>Eukaryota</taxon>
        <taxon>Sar</taxon>
        <taxon>Stramenopiles</taxon>
        <taxon>Oomycota</taxon>
        <taxon>Peronosporomycetes</taxon>
        <taxon>Albuginales</taxon>
        <taxon>Albuginaceae</taxon>
        <taxon>Albugo</taxon>
    </lineage>
</organism>
<evidence type="ECO:0000313" key="4">
    <source>
        <dbReference type="EMBL" id="CCA19794.1"/>
    </source>
</evidence>
<dbReference type="SUPFAM" id="SSF50978">
    <property type="entry name" value="WD40 repeat-like"/>
    <property type="match status" value="1"/>
</dbReference>
<dbReference type="PROSITE" id="PS50294">
    <property type="entry name" value="WD_REPEATS_REGION"/>
    <property type="match status" value="1"/>
</dbReference>
<dbReference type="PANTHER" id="PTHR45296:SF1">
    <property type="entry name" value="TRANSDUCIN_WD40 REPEAT-LIKE SUPERFAMILY PROTEIN"/>
    <property type="match status" value="1"/>
</dbReference>
<evidence type="ECO:0000256" key="2">
    <source>
        <dbReference type="ARBA" id="ARBA00022737"/>
    </source>
</evidence>
<dbReference type="InterPro" id="IPR001680">
    <property type="entry name" value="WD40_rpt"/>
</dbReference>
<feature type="repeat" description="WD" evidence="3">
    <location>
        <begin position="13"/>
        <end position="56"/>
    </location>
</feature>
<dbReference type="Gene3D" id="2.130.10.10">
    <property type="entry name" value="YVTN repeat-like/Quinoprotein amine dehydrogenase"/>
    <property type="match status" value="2"/>
</dbReference>
<evidence type="ECO:0000256" key="3">
    <source>
        <dbReference type="PROSITE-ProRule" id="PRU00221"/>
    </source>
</evidence>
<dbReference type="PROSITE" id="PS50082">
    <property type="entry name" value="WD_REPEATS_2"/>
    <property type="match status" value="1"/>
</dbReference>
<sequence length="370" mass="40877">MTTTESSVPYCTFRGHRDSVNALLVDDVIHPNILVSGSDDGTSRVWDVRSCRTTQCINVRRALGVSSSDQNVDTEAVAVNSAAFGSKQEPYLLHLAVANKILSFDLRNSSLILDSLSREILQANHEEVNAIHVHPGRRLNFLAAPDDSGMIKIYDLEQQRLFKTLQYQHTNICTAAVFRPNSPWDLVSCGMDGFLLFWDFCRGRLKYKIDLQAGMHQLAESDAETPTTLDTKSSQMFNPPLVYSIAFTSNGKAFAAGLGDGSVVIVDFNARRILRRIRFHRATVSQVHFADLSSDADFPWLLSCANDAQIYICDYKHVVAHDGSSPGLTAKDLIKNITVPSNPNAITTSQYQKLLHVADPTAVIASYSLV</sequence>
<accession>F0WF12</accession>
<dbReference type="EMBL" id="FR824124">
    <property type="protein sequence ID" value="CCA19794.1"/>
    <property type="molecule type" value="Genomic_DNA"/>
</dbReference>
<dbReference type="InterPro" id="IPR019775">
    <property type="entry name" value="WD40_repeat_CS"/>
</dbReference>
<dbReference type="AlphaFoldDB" id="F0WF12"/>
<dbReference type="SMART" id="SM00320">
    <property type="entry name" value="WD40"/>
    <property type="match status" value="5"/>
</dbReference>
<dbReference type="Pfam" id="PF00400">
    <property type="entry name" value="WD40"/>
    <property type="match status" value="3"/>
</dbReference>
<gene>
    <name evidence="4" type="primary">AlNc14C79G5206</name>
    <name evidence="5" type="synonym">AlNc14C237G9412</name>
    <name evidence="4" type="ORF">ALNC14_059370</name>
    <name evidence="5" type="ORF">ALNC14_105380</name>
</gene>
<evidence type="ECO:0000256" key="1">
    <source>
        <dbReference type="ARBA" id="ARBA00022574"/>
    </source>
</evidence>
<dbReference type="InterPro" id="IPR015943">
    <property type="entry name" value="WD40/YVTN_repeat-like_dom_sf"/>
</dbReference>
<protein>
    <submittedName>
        <fullName evidence="5">Uncharacterized protein AlNc14C237G9412</fullName>
    </submittedName>
    <submittedName>
        <fullName evidence="4">Uncharacterized protein AlNc14C79G5206</fullName>
    </submittedName>
</protein>